<dbReference type="GO" id="GO:0005789">
    <property type="term" value="C:endoplasmic reticulum membrane"/>
    <property type="evidence" value="ECO:0007669"/>
    <property type="project" value="TreeGrafter"/>
</dbReference>
<accession>A0A1E3PEW0</accession>
<gene>
    <name evidence="7" type="ORF">NADFUDRAFT_84008</name>
</gene>
<evidence type="ECO:0000313" key="8">
    <source>
        <dbReference type="Proteomes" id="UP000095009"/>
    </source>
</evidence>
<feature type="transmembrane region" description="Helical" evidence="6">
    <location>
        <begin position="6"/>
        <end position="30"/>
    </location>
</feature>
<evidence type="ECO:0000256" key="6">
    <source>
        <dbReference type="SAM" id="Phobius"/>
    </source>
</evidence>
<dbReference type="PANTHER" id="PTHR13144">
    <property type="entry name" value="TEX261 PROTEIN"/>
    <property type="match status" value="1"/>
</dbReference>
<proteinExistence type="inferred from homology"/>
<dbReference type="PROSITE" id="PS51257">
    <property type="entry name" value="PROKAR_LIPOPROTEIN"/>
    <property type="match status" value="1"/>
</dbReference>
<dbReference type="PANTHER" id="PTHR13144:SF0">
    <property type="entry name" value="PROTEIN TEX261"/>
    <property type="match status" value="1"/>
</dbReference>
<dbReference type="Pfam" id="PF04148">
    <property type="entry name" value="Erv26"/>
    <property type="match status" value="1"/>
</dbReference>
<evidence type="ECO:0000256" key="1">
    <source>
        <dbReference type="ARBA" id="ARBA00004141"/>
    </source>
</evidence>
<sequence>MVVLRLISWLGIGAGFLALTLAIACGLYYLSELVEEYSVLTKKILARAILSIILVHVLLVVFDGFPFWISVYSIACQLVYIANMKRFPLITFSDPKFLLAIAATVLNHYLWFSFFSSLTSRRSFGFNQPNVSAPPFTQIASFFGICIWAVPFALFISLSAGDMILPSSQESKINAFGESTDESSRVRKRSAALAKVLITRVWKFITGLSRKLGWELDRNHGRIV</sequence>
<reference evidence="7 8" key="1">
    <citation type="journal article" date="2016" name="Proc. Natl. Acad. Sci. U.S.A.">
        <title>Comparative genomics of biotechnologically important yeasts.</title>
        <authorList>
            <person name="Riley R."/>
            <person name="Haridas S."/>
            <person name="Wolfe K.H."/>
            <person name="Lopes M.R."/>
            <person name="Hittinger C.T."/>
            <person name="Goeker M."/>
            <person name="Salamov A.A."/>
            <person name="Wisecaver J.H."/>
            <person name="Long T.M."/>
            <person name="Calvey C.H."/>
            <person name="Aerts A.L."/>
            <person name="Barry K.W."/>
            <person name="Choi C."/>
            <person name="Clum A."/>
            <person name="Coughlan A.Y."/>
            <person name="Deshpande S."/>
            <person name="Douglass A.P."/>
            <person name="Hanson S.J."/>
            <person name="Klenk H.-P."/>
            <person name="LaButti K.M."/>
            <person name="Lapidus A."/>
            <person name="Lindquist E.A."/>
            <person name="Lipzen A.M."/>
            <person name="Meier-Kolthoff J.P."/>
            <person name="Ohm R.A."/>
            <person name="Otillar R.P."/>
            <person name="Pangilinan J.L."/>
            <person name="Peng Y."/>
            <person name="Rokas A."/>
            <person name="Rosa C.A."/>
            <person name="Scheuner C."/>
            <person name="Sibirny A.A."/>
            <person name="Slot J.C."/>
            <person name="Stielow J.B."/>
            <person name="Sun H."/>
            <person name="Kurtzman C.P."/>
            <person name="Blackwell M."/>
            <person name="Grigoriev I.V."/>
            <person name="Jeffries T.W."/>
        </authorList>
    </citation>
    <scope>NUCLEOTIDE SEQUENCE [LARGE SCALE GENOMIC DNA]</scope>
    <source>
        <strain evidence="7 8">DSM 6958</strain>
    </source>
</reference>
<feature type="transmembrane region" description="Helical" evidence="6">
    <location>
        <begin position="44"/>
        <end position="61"/>
    </location>
</feature>
<keyword evidence="8" id="KW-1185">Reference proteome</keyword>
<keyword evidence="4 6" id="KW-1133">Transmembrane helix</keyword>
<name>A0A1E3PEW0_9ASCO</name>
<dbReference type="InterPro" id="IPR007277">
    <property type="entry name" value="Svp26/Tex261"/>
</dbReference>
<comment type="subcellular location">
    <subcellularLocation>
        <location evidence="1">Membrane</location>
        <topology evidence="1">Multi-pass membrane protein</topology>
    </subcellularLocation>
</comment>
<comment type="similarity">
    <text evidence="2">Belongs to the SVP26 family.</text>
</comment>
<evidence type="ECO:0000313" key="7">
    <source>
        <dbReference type="EMBL" id="ODQ63943.1"/>
    </source>
</evidence>
<dbReference type="GO" id="GO:0097020">
    <property type="term" value="F:COPII receptor activity"/>
    <property type="evidence" value="ECO:0007669"/>
    <property type="project" value="InterPro"/>
</dbReference>
<dbReference type="AlphaFoldDB" id="A0A1E3PEW0"/>
<dbReference type="EMBL" id="KV454413">
    <property type="protein sequence ID" value="ODQ63943.1"/>
    <property type="molecule type" value="Genomic_DNA"/>
</dbReference>
<organism evidence="7 8">
    <name type="scientific">Nadsonia fulvescens var. elongata DSM 6958</name>
    <dbReference type="NCBI Taxonomy" id="857566"/>
    <lineage>
        <taxon>Eukaryota</taxon>
        <taxon>Fungi</taxon>
        <taxon>Dikarya</taxon>
        <taxon>Ascomycota</taxon>
        <taxon>Saccharomycotina</taxon>
        <taxon>Dipodascomycetes</taxon>
        <taxon>Dipodascales</taxon>
        <taxon>Dipodascales incertae sedis</taxon>
        <taxon>Nadsonia</taxon>
    </lineage>
</organism>
<keyword evidence="3 6" id="KW-0812">Transmembrane</keyword>
<dbReference type="GO" id="GO:0000139">
    <property type="term" value="C:Golgi membrane"/>
    <property type="evidence" value="ECO:0007669"/>
    <property type="project" value="TreeGrafter"/>
</dbReference>
<evidence type="ECO:0000256" key="4">
    <source>
        <dbReference type="ARBA" id="ARBA00022989"/>
    </source>
</evidence>
<evidence type="ECO:0000256" key="5">
    <source>
        <dbReference type="ARBA" id="ARBA00023136"/>
    </source>
</evidence>
<dbReference type="STRING" id="857566.A0A1E3PEW0"/>
<keyword evidence="5 6" id="KW-0472">Membrane</keyword>
<dbReference type="GO" id="GO:0030134">
    <property type="term" value="C:COPII-coated ER to Golgi transport vesicle"/>
    <property type="evidence" value="ECO:0007669"/>
    <property type="project" value="TreeGrafter"/>
</dbReference>
<feature type="transmembrane region" description="Helical" evidence="6">
    <location>
        <begin position="97"/>
        <end position="116"/>
    </location>
</feature>
<evidence type="ECO:0000256" key="2">
    <source>
        <dbReference type="ARBA" id="ARBA00008096"/>
    </source>
</evidence>
<protein>
    <submittedName>
        <fullName evidence="7">DUF396-domain-containing protein</fullName>
    </submittedName>
</protein>
<dbReference type="GO" id="GO:0006888">
    <property type="term" value="P:endoplasmic reticulum to Golgi vesicle-mediated transport"/>
    <property type="evidence" value="ECO:0007669"/>
    <property type="project" value="InterPro"/>
</dbReference>
<dbReference type="Proteomes" id="UP000095009">
    <property type="component" value="Unassembled WGS sequence"/>
</dbReference>
<evidence type="ECO:0000256" key="3">
    <source>
        <dbReference type="ARBA" id="ARBA00022692"/>
    </source>
</evidence>
<dbReference type="OrthoDB" id="28257at2759"/>
<feature type="transmembrane region" description="Helical" evidence="6">
    <location>
        <begin position="136"/>
        <end position="158"/>
    </location>
</feature>